<sequence>MADEPTSDPSKEEVKEGQRLRSKSKASDAAPGKVFNAALDKARAAPAKKDIRKKKNTSKKDAEHGFPKNFTPAIYQPDPEQYRSAASRTGKKPSGADWAYQPLYDLDNENGLINLTLQEEIASIQPHRCGIPVTSFSATTRDISYWKIARLTNVARDVKTPL</sequence>
<organism evidence="2 3">
    <name type="scientific">Coniosporium apollinis</name>
    <dbReference type="NCBI Taxonomy" id="61459"/>
    <lineage>
        <taxon>Eukaryota</taxon>
        <taxon>Fungi</taxon>
        <taxon>Dikarya</taxon>
        <taxon>Ascomycota</taxon>
        <taxon>Pezizomycotina</taxon>
        <taxon>Dothideomycetes</taxon>
        <taxon>Dothideomycetes incertae sedis</taxon>
        <taxon>Coniosporium</taxon>
    </lineage>
</organism>
<evidence type="ECO:0000313" key="2">
    <source>
        <dbReference type="EMBL" id="KAJ9658648.1"/>
    </source>
</evidence>
<name>A0ABQ9NL15_9PEZI</name>
<gene>
    <name evidence="2" type="ORF">H2201_007728</name>
</gene>
<feature type="compositionally biased region" description="Basic and acidic residues" evidence="1">
    <location>
        <begin position="40"/>
        <end position="49"/>
    </location>
</feature>
<protein>
    <submittedName>
        <fullName evidence="2">Uncharacterized protein</fullName>
    </submittedName>
</protein>
<dbReference type="Proteomes" id="UP001172684">
    <property type="component" value="Unassembled WGS sequence"/>
</dbReference>
<comment type="caution">
    <text evidence="2">The sequence shown here is derived from an EMBL/GenBank/DDBJ whole genome shotgun (WGS) entry which is preliminary data.</text>
</comment>
<dbReference type="EMBL" id="JAPDRL010000085">
    <property type="protein sequence ID" value="KAJ9658648.1"/>
    <property type="molecule type" value="Genomic_DNA"/>
</dbReference>
<keyword evidence="3" id="KW-1185">Reference proteome</keyword>
<feature type="region of interest" description="Disordered" evidence="1">
    <location>
        <begin position="1"/>
        <end position="94"/>
    </location>
</feature>
<evidence type="ECO:0000313" key="3">
    <source>
        <dbReference type="Proteomes" id="UP001172684"/>
    </source>
</evidence>
<proteinExistence type="predicted"/>
<evidence type="ECO:0000256" key="1">
    <source>
        <dbReference type="SAM" id="MobiDB-lite"/>
    </source>
</evidence>
<feature type="compositionally biased region" description="Basic and acidic residues" evidence="1">
    <location>
        <begin position="9"/>
        <end position="19"/>
    </location>
</feature>
<reference evidence="2" key="1">
    <citation type="submission" date="2022-10" db="EMBL/GenBank/DDBJ databases">
        <title>Culturing micro-colonial fungi from biological soil crusts in the Mojave desert and describing Neophaeococcomyces mojavensis, and introducing the new genera and species Taxawa tesnikishii.</title>
        <authorList>
            <person name="Kurbessoian T."/>
            <person name="Stajich J.E."/>
        </authorList>
    </citation>
    <scope>NUCLEOTIDE SEQUENCE</scope>
    <source>
        <strain evidence="2">TK_1</strain>
    </source>
</reference>
<accession>A0ABQ9NL15</accession>